<evidence type="ECO:0000256" key="3">
    <source>
        <dbReference type="ARBA" id="ARBA00018111"/>
    </source>
</evidence>
<evidence type="ECO:0000259" key="6">
    <source>
        <dbReference type="Pfam" id="PF02631"/>
    </source>
</evidence>
<accession>A0ABQ0PB97</accession>
<evidence type="ECO:0000256" key="1">
    <source>
        <dbReference type="ARBA" id="ARBA00004496"/>
    </source>
</evidence>
<proteinExistence type="inferred from homology"/>
<name>A0ABQ0PB97_9PROT</name>
<keyword evidence="8" id="KW-1185">Reference proteome</keyword>
<evidence type="ECO:0000256" key="5">
    <source>
        <dbReference type="SAM" id="MobiDB-lite"/>
    </source>
</evidence>
<evidence type="ECO:0000256" key="2">
    <source>
        <dbReference type="ARBA" id="ARBA00009695"/>
    </source>
</evidence>
<evidence type="ECO:0000313" key="8">
    <source>
        <dbReference type="Proteomes" id="UP001060895"/>
    </source>
</evidence>
<dbReference type="Pfam" id="PF02631">
    <property type="entry name" value="RecX_HTH2"/>
    <property type="match status" value="1"/>
</dbReference>
<keyword evidence="4" id="KW-0963">Cytoplasm</keyword>
<dbReference type="InterPro" id="IPR053924">
    <property type="entry name" value="RecX_HTH_2nd"/>
</dbReference>
<comment type="caution">
    <text evidence="7">The sequence shown here is derived from an EMBL/GenBank/DDBJ whole genome shotgun (WGS) entry which is preliminary data.</text>
</comment>
<dbReference type="Proteomes" id="UP001060895">
    <property type="component" value="Unassembled WGS sequence"/>
</dbReference>
<feature type="region of interest" description="Disordered" evidence="5">
    <location>
        <begin position="1"/>
        <end position="26"/>
    </location>
</feature>
<protein>
    <recommendedName>
        <fullName evidence="3">Regulatory protein RecX</fullName>
    </recommendedName>
</protein>
<feature type="domain" description="RecX second three-helical" evidence="6">
    <location>
        <begin position="102"/>
        <end position="142"/>
    </location>
</feature>
<evidence type="ECO:0000313" key="7">
    <source>
        <dbReference type="EMBL" id="GBQ29975.1"/>
    </source>
</evidence>
<gene>
    <name evidence="7" type="ORF">AA12717_3413</name>
</gene>
<dbReference type="EMBL" id="BAQP01000348">
    <property type="protein sequence ID" value="GBQ29975.1"/>
    <property type="molecule type" value="Genomic_DNA"/>
</dbReference>
<dbReference type="Gene3D" id="1.10.10.10">
    <property type="entry name" value="Winged helix-like DNA-binding domain superfamily/Winged helix DNA-binding domain"/>
    <property type="match status" value="1"/>
</dbReference>
<comment type="similarity">
    <text evidence="2">Belongs to the RecX family.</text>
</comment>
<sequence>MAGMIERATQGATTRDAMTGGGRVAGPVPDRASLRAAALAHLARFGTTRAGLAQVLERSVQRWARRAAEAGAPADDVAARVGPLGRAIAQVVDEMVALGAVDDAAFAGSRARSLTRTGRSRRAVQAHLAARGVEAELVGSVLDETLGARGQEGAEMELGAALVFARRRRAGPFAPPGADDDGAVRRRKVLEAMARAGFGRATAEAALDMDPAEAEDRIIRMKTT</sequence>
<dbReference type="InterPro" id="IPR036388">
    <property type="entry name" value="WH-like_DNA-bd_sf"/>
</dbReference>
<evidence type="ECO:0000256" key="4">
    <source>
        <dbReference type="ARBA" id="ARBA00022490"/>
    </source>
</evidence>
<organism evidence="7 8">
    <name type="scientific">Gluconacetobacter sacchari DSM 12717</name>
    <dbReference type="NCBI Taxonomy" id="1307940"/>
    <lineage>
        <taxon>Bacteria</taxon>
        <taxon>Pseudomonadati</taxon>
        <taxon>Pseudomonadota</taxon>
        <taxon>Alphaproteobacteria</taxon>
        <taxon>Acetobacterales</taxon>
        <taxon>Acetobacteraceae</taxon>
        <taxon>Gluconacetobacter</taxon>
    </lineage>
</organism>
<comment type="subcellular location">
    <subcellularLocation>
        <location evidence="1">Cytoplasm</location>
    </subcellularLocation>
</comment>
<reference evidence="7" key="1">
    <citation type="submission" date="2013-04" db="EMBL/GenBank/DDBJ databases">
        <title>The genome sequencing project of 58 acetic acid bacteria.</title>
        <authorList>
            <person name="Okamoto-Kainuma A."/>
            <person name="Ishikawa M."/>
            <person name="Umino S."/>
            <person name="Koizumi Y."/>
            <person name="Shiwa Y."/>
            <person name="Yoshikawa H."/>
            <person name="Matsutani M."/>
            <person name="Matsushita K."/>
        </authorList>
    </citation>
    <scope>NUCLEOTIDE SEQUENCE</scope>
    <source>
        <strain evidence="7">DSM 12717</strain>
    </source>
</reference>